<comment type="subcellular location">
    <subcellularLocation>
        <location evidence="2">Cell membrane</location>
        <topology evidence="2">Lipid-anchor</topology>
    </subcellularLocation>
</comment>
<organism evidence="4 5">
    <name type="scientific">Sphingopyxis fribergensis</name>
    <dbReference type="NCBI Taxonomy" id="1515612"/>
    <lineage>
        <taxon>Bacteria</taxon>
        <taxon>Pseudomonadati</taxon>
        <taxon>Pseudomonadota</taxon>
        <taxon>Alphaproteobacteria</taxon>
        <taxon>Sphingomonadales</taxon>
        <taxon>Sphingomonadaceae</taxon>
        <taxon>Sphingopyxis</taxon>
    </lineage>
</organism>
<feature type="coiled-coil region" evidence="3">
    <location>
        <begin position="382"/>
        <end position="409"/>
    </location>
</feature>
<keyword evidence="2" id="KW-0732">Signal</keyword>
<dbReference type="PANTHER" id="PTHR30203:SF21">
    <property type="entry name" value="OUTER MEMBRANE COMPONENT OF MULTIDRUG EFFLUX PUMP-RELATED"/>
    <property type="match status" value="1"/>
</dbReference>
<keyword evidence="2" id="KW-0564">Palmitate</keyword>
<keyword evidence="5" id="KW-1185">Reference proteome</keyword>
<dbReference type="PANTHER" id="PTHR30203">
    <property type="entry name" value="OUTER MEMBRANE CATION EFFLUX PROTEIN"/>
    <property type="match status" value="1"/>
</dbReference>
<keyword evidence="2" id="KW-0812">Transmembrane</keyword>
<sequence length="480" mass="50785">MRKSRLSLILLPLLASACAAGPAYAPRRPPAASAGPFITTVDGIDRAGDLPDDWWRLYRDPALDSLIEQALAANTDLRVASANLARARAIIREARAGRLPSTEVSGGVSYGDSAQVDAPVGNDAQWSQNAGVALSWEADLFGRIGRAVEAARADAEAVEAARDAVRVTVAAETTRAYLDACAAAYALSVARQSLQTSTESRRVVTEQARAGSASRLDVERAAAAEATARAALPAFEGQRQVALFELAALLGTTPGNVPETARRCAVPPEPTAAAIPIGDGAALLRRRPDLRQAERQLAADTARIGVATADLYPVISLGGSGTFFRNDVVRGSDSFSFSLGPLLSWRFPNMSVARARLRQAEAQGAASLAAFDGKVITALKEVEQALAIVATEQRRLAALREAQDRSERAYELADRRYRAGSIGLLDVLVAQSDLLAARASHAASLRRLSLARVDLFKALGGGWQQARSTDSALLSERSVK</sequence>
<protein>
    <submittedName>
        <fullName evidence="4">RND efflux system outer membrane lipoprotein</fullName>
    </submittedName>
</protein>
<evidence type="ECO:0000313" key="5">
    <source>
        <dbReference type="Proteomes" id="UP000030907"/>
    </source>
</evidence>
<keyword evidence="2" id="KW-0472">Membrane</keyword>
<feature type="chain" id="PRO_5001434016" evidence="2">
    <location>
        <begin position="26"/>
        <end position="480"/>
    </location>
</feature>
<dbReference type="HOGENOM" id="CLU_012817_13_0_5"/>
<name>A0A0A7PLQ7_9SPHN</name>
<keyword evidence="3" id="KW-0175">Coiled coil</keyword>
<dbReference type="AlphaFoldDB" id="A0A0A7PLQ7"/>
<gene>
    <name evidence="4" type="ORF">SKP52_20315</name>
</gene>
<dbReference type="Pfam" id="PF02321">
    <property type="entry name" value="OEP"/>
    <property type="match status" value="2"/>
</dbReference>
<dbReference type="KEGG" id="sphk:SKP52_20315"/>
<reference evidence="4 5" key="1">
    <citation type="journal article" date="2015" name="Int. J. Syst. Evol. Microbiol.">
        <title>Description of Sphingopyxis fribergensis sp. nov. - a soil bacterium with the ability to degrade styrene and phenylacetic acid.</title>
        <authorList>
            <person name="Oelschlagel M."/>
            <person name="Ruckert C."/>
            <person name="Kalinowski J."/>
            <person name="Schmidt G."/>
            <person name="Schlomann M."/>
            <person name="Tischler D."/>
        </authorList>
    </citation>
    <scope>NUCLEOTIDE SEQUENCE [LARGE SCALE GENOMIC DNA]</scope>
    <source>
        <strain evidence="4 5">Kp5.2</strain>
    </source>
</reference>
<feature type="signal peptide" evidence="2">
    <location>
        <begin position="1"/>
        <end position="25"/>
    </location>
</feature>
<evidence type="ECO:0000313" key="4">
    <source>
        <dbReference type="EMBL" id="AJA10929.1"/>
    </source>
</evidence>
<dbReference type="SUPFAM" id="SSF56954">
    <property type="entry name" value="Outer membrane efflux proteins (OEP)"/>
    <property type="match status" value="1"/>
</dbReference>
<evidence type="ECO:0000256" key="1">
    <source>
        <dbReference type="ARBA" id="ARBA00007613"/>
    </source>
</evidence>
<dbReference type="PROSITE" id="PS51257">
    <property type="entry name" value="PROKAR_LIPOPROTEIN"/>
    <property type="match status" value="1"/>
</dbReference>
<dbReference type="OrthoDB" id="7181739at2"/>
<dbReference type="GO" id="GO:0015562">
    <property type="term" value="F:efflux transmembrane transporter activity"/>
    <property type="evidence" value="ECO:0007669"/>
    <property type="project" value="InterPro"/>
</dbReference>
<keyword evidence="2" id="KW-1134">Transmembrane beta strand</keyword>
<dbReference type="InterPro" id="IPR010131">
    <property type="entry name" value="MdtP/NodT-like"/>
</dbReference>
<accession>A0A0A7PLQ7</accession>
<proteinExistence type="inferred from homology"/>
<dbReference type="EMBL" id="CP009122">
    <property type="protein sequence ID" value="AJA10929.1"/>
    <property type="molecule type" value="Genomic_DNA"/>
</dbReference>
<dbReference type="STRING" id="1515612.SKP52_20315"/>
<dbReference type="NCBIfam" id="TIGR01845">
    <property type="entry name" value="outer_NodT"/>
    <property type="match status" value="1"/>
</dbReference>
<evidence type="ECO:0000256" key="2">
    <source>
        <dbReference type="RuleBase" id="RU362097"/>
    </source>
</evidence>
<evidence type="ECO:0000256" key="3">
    <source>
        <dbReference type="SAM" id="Coils"/>
    </source>
</evidence>
<dbReference type="Proteomes" id="UP000030907">
    <property type="component" value="Chromosome"/>
</dbReference>
<dbReference type="Gene3D" id="1.20.1600.10">
    <property type="entry name" value="Outer membrane efflux proteins (OEP)"/>
    <property type="match status" value="1"/>
</dbReference>
<dbReference type="GO" id="GO:0005886">
    <property type="term" value="C:plasma membrane"/>
    <property type="evidence" value="ECO:0007669"/>
    <property type="project" value="UniProtKB-SubCell"/>
</dbReference>
<dbReference type="Gene3D" id="2.20.200.10">
    <property type="entry name" value="Outer membrane efflux proteins (OEP)"/>
    <property type="match status" value="1"/>
</dbReference>
<keyword evidence="2 4" id="KW-0449">Lipoprotein</keyword>
<comment type="similarity">
    <text evidence="1 2">Belongs to the outer membrane factor (OMF) (TC 1.B.17) family.</text>
</comment>
<dbReference type="InterPro" id="IPR003423">
    <property type="entry name" value="OMP_efflux"/>
</dbReference>